<dbReference type="AlphaFoldDB" id="M7NZL8"/>
<protein>
    <submittedName>
        <fullName evidence="1">Uncharacterized protein</fullName>
    </submittedName>
</protein>
<keyword evidence="2" id="KW-1185">Reference proteome</keyword>
<name>M7NZL8_9GAMM</name>
<gene>
    <name evidence="1" type="ORF">MPL1_09105</name>
</gene>
<reference evidence="1 2" key="1">
    <citation type="journal article" date="2013" name="Genome Announc.">
        <title>Draft Genome Sequence of Methylophaga lonarensis MPLT, a Haloalkaliphilic (Non-Methane-Utilizing) Methylotroph.</title>
        <authorList>
            <person name="Shetty S.A."/>
            <person name="Marathe N.P."/>
            <person name="Munot H."/>
            <person name="Antony C.P."/>
            <person name="Dhotre D.P."/>
            <person name="Murrell J.C."/>
            <person name="Shouche Y.S."/>
        </authorList>
    </citation>
    <scope>NUCLEOTIDE SEQUENCE [LARGE SCALE GENOMIC DNA]</scope>
    <source>
        <strain evidence="1 2">MPL</strain>
    </source>
</reference>
<comment type="caution">
    <text evidence="1">The sequence shown here is derived from an EMBL/GenBank/DDBJ whole genome shotgun (WGS) entry which is preliminary data.</text>
</comment>
<dbReference type="EMBL" id="APHR01000047">
    <property type="protein sequence ID" value="EMR12677.1"/>
    <property type="molecule type" value="Genomic_DNA"/>
</dbReference>
<evidence type="ECO:0000313" key="2">
    <source>
        <dbReference type="Proteomes" id="UP000012019"/>
    </source>
</evidence>
<organism evidence="1 2">
    <name type="scientific">Methylophaga lonarensis MPL</name>
    <dbReference type="NCBI Taxonomy" id="1286106"/>
    <lineage>
        <taxon>Bacteria</taxon>
        <taxon>Pseudomonadati</taxon>
        <taxon>Pseudomonadota</taxon>
        <taxon>Gammaproteobacteria</taxon>
        <taxon>Thiotrichales</taxon>
        <taxon>Piscirickettsiaceae</taxon>
        <taxon>Methylophaga</taxon>
    </lineage>
</organism>
<proteinExistence type="predicted"/>
<sequence>MKKAGFPQIRHCEHSEAIQCKSERQEPDRHGLWPRDDGLSWRCDRWKKAGFSQIRHCEHSEAIQCGSERQELDRRGLWPRDDGLSWRCDRRKNPFFHKPVIASTAKQSSAGRKGRSWIVTACGLAMTV</sequence>
<dbReference type="RefSeq" id="WP_009726793.1">
    <property type="nucleotide sequence ID" value="NZ_APHR01000047.1"/>
</dbReference>
<evidence type="ECO:0000313" key="1">
    <source>
        <dbReference type="EMBL" id="EMR12677.1"/>
    </source>
</evidence>
<accession>M7NZL8</accession>
<dbReference type="Proteomes" id="UP000012019">
    <property type="component" value="Unassembled WGS sequence"/>
</dbReference>